<reference evidence="1" key="2">
    <citation type="submission" date="2015-02" db="UniProtKB">
        <authorList>
            <consortium name="EnsemblMetazoa"/>
        </authorList>
    </citation>
    <scope>IDENTIFICATION</scope>
</reference>
<dbReference type="AlphaFoldDB" id="T1JPF0"/>
<proteinExistence type="predicted"/>
<name>T1JPF0_STRMM</name>
<dbReference type="Proteomes" id="UP000014500">
    <property type="component" value="Unassembled WGS sequence"/>
</dbReference>
<protein>
    <submittedName>
        <fullName evidence="1">Uncharacterized protein</fullName>
    </submittedName>
</protein>
<evidence type="ECO:0000313" key="2">
    <source>
        <dbReference type="Proteomes" id="UP000014500"/>
    </source>
</evidence>
<evidence type="ECO:0000313" key="1">
    <source>
        <dbReference type="EnsemblMetazoa" id="SMAR015727-PA"/>
    </source>
</evidence>
<keyword evidence="2" id="KW-1185">Reference proteome</keyword>
<dbReference type="HOGENOM" id="CLU_1604796_0_0_1"/>
<accession>T1JPF0</accession>
<reference evidence="2" key="1">
    <citation type="submission" date="2011-05" db="EMBL/GenBank/DDBJ databases">
        <authorList>
            <person name="Richards S.R."/>
            <person name="Qu J."/>
            <person name="Jiang H."/>
            <person name="Jhangiani S.N."/>
            <person name="Agravi P."/>
            <person name="Goodspeed R."/>
            <person name="Gross S."/>
            <person name="Mandapat C."/>
            <person name="Jackson L."/>
            <person name="Mathew T."/>
            <person name="Pu L."/>
            <person name="Thornton R."/>
            <person name="Saada N."/>
            <person name="Wilczek-Boney K.B."/>
            <person name="Lee S."/>
            <person name="Kovar C."/>
            <person name="Wu Y."/>
            <person name="Scherer S.E."/>
            <person name="Worley K.C."/>
            <person name="Muzny D.M."/>
            <person name="Gibbs R."/>
        </authorList>
    </citation>
    <scope>NUCLEOTIDE SEQUENCE</scope>
    <source>
        <strain evidence="2">Brora</strain>
    </source>
</reference>
<dbReference type="EMBL" id="JH432211">
    <property type="status" value="NOT_ANNOTATED_CDS"/>
    <property type="molecule type" value="Genomic_DNA"/>
</dbReference>
<sequence>MNDTQGLRFFPCSIFLIYKKMCETEVSGAAQLCFPKDRSWFQGHLVTDDDGQFTIRGVRYETDELRDVYRMSVHDHEQFLNFTLVNVQGTKKEMKEKKGNLELESQQVHFESQREYKGQRADIMIQSQLPDLVGRGLDLFVGQMKLVFSHKQTPLIPYPTWSRITR</sequence>
<dbReference type="EnsemblMetazoa" id="SMAR015727-RA">
    <property type="protein sequence ID" value="SMAR015727-PA"/>
    <property type="gene ID" value="SMAR015727"/>
</dbReference>
<dbReference type="OMA" id="KMCETEV"/>
<organism evidence="1 2">
    <name type="scientific">Strigamia maritima</name>
    <name type="common">European centipede</name>
    <name type="synonym">Geophilus maritimus</name>
    <dbReference type="NCBI Taxonomy" id="126957"/>
    <lineage>
        <taxon>Eukaryota</taxon>
        <taxon>Metazoa</taxon>
        <taxon>Ecdysozoa</taxon>
        <taxon>Arthropoda</taxon>
        <taxon>Myriapoda</taxon>
        <taxon>Chilopoda</taxon>
        <taxon>Pleurostigmophora</taxon>
        <taxon>Geophilomorpha</taxon>
        <taxon>Linotaeniidae</taxon>
        <taxon>Strigamia</taxon>
    </lineage>
</organism>